<evidence type="ECO:0000313" key="3">
    <source>
        <dbReference type="Proteomes" id="UP000461730"/>
    </source>
</evidence>
<protein>
    <submittedName>
        <fullName evidence="2">PepSY domain-containing protein</fullName>
    </submittedName>
</protein>
<gene>
    <name evidence="2" type="ORF">GO493_00265</name>
</gene>
<accession>A0A7K1TX47</accession>
<keyword evidence="3" id="KW-1185">Reference proteome</keyword>
<proteinExistence type="predicted"/>
<feature type="transmembrane region" description="Helical" evidence="1">
    <location>
        <begin position="185"/>
        <end position="211"/>
    </location>
</feature>
<feature type="transmembrane region" description="Helical" evidence="1">
    <location>
        <begin position="7"/>
        <end position="32"/>
    </location>
</feature>
<sequence>MKKILGWLHLWLGIVSGIVVLIVALTGSLLVFEEELEHTFHSSFFYVEAPANTTRLPLDQLLANVQGQYPGYKSGTMEIEPEPDRSIVYLLQKGKGKDKANQLYVAINPYTGKIIEALPANKRFFTIVLQLHRYLCMGETGKIITGISCSIFVILIITGLVLWWPKRNARKQRLSVKWNASFKRLNWDLHAVFGFYIHLVLLAISLTGLVWSYKWVNGLLFYAFNGSSKPEKVTAPKSQAVKNTGIAYFEQIYNTTNERLPYRGPVTIRFEGDTVAIAASKYNMAASTSNTYDFLYFQAGTAKLVKERLHKNESAGMKARRMVYPIHTGSIYGWPTKIIALISSLVAASLPVTGLLIYLGRKKKKPVKKAKKAVIPGVGTTSAPLHTVSAKL</sequence>
<evidence type="ECO:0000313" key="2">
    <source>
        <dbReference type="EMBL" id="MVT06674.1"/>
    </source>
</evidence>
<keyword evidence="1" id="KW-0472">Membrane</keyword>
<dbReference type="InterPro" id="IPR005625">
    <property type="entry name" value="PepSY-ass_TM"/>
</dbReference>
<dbReference type="AlphaFoldDB" id="A0A7K1TX47"/>
<dbReference type="PANTHER" id="PTHR34219:SF3">
    <property type="entry name" value="BLL7967 PROTEIN"/>
    <property type="match status" value="1"/>
</dbReference>
<reference evidence="2 3" key="1">
    <citation type="submission" date="2019-12" db="EMBL/GenBank/DDBJ databases">
        <title>Chitinophaga sp. strain ysch24 (GDMCC 1.1355), whole genome shotgun sequence.</title>
        <authorList>
            <person name="Zhang X."/>
        </authorList>
    </citation>
    <scope>NUCLEOTIDE SEQUENCE [LARGE SCALE GENOMIC DNA]</scope>
    <source>
        <strain evidence="3">ysch24</strain>
    </source>
</reference>
<keyword evidence="1" id="KW-1133">Transmembrane helix</keyword>
<dbReference type="PANTHER" id="PTHR34219">
    <property type="entry name" value="IRON-REGULATED INNER MEMBRANE PROTEIN-RELATED"/>
    <property type="match status" value="1"/>
</dbReference>
<dbReference type="EMBL" id="WRXN01000001">
    <property type="protein sequence ID" value="MVT06674.1"/>
    <property type="molecule type" value="Genomic_DNA"/>
</dbReference>
<organism evidence="2 3">
    <name type="scientific">Chitinophaga tropicalis</name>
    <dbReference type="NCBI Taxonomy" id="2683588"/>
    <lineage>
        <taxon>Bacteria</taxon>
        <taxon>Pseudomonadati</taxon>
        <taxon>Bacteroidota</taxon>
        <taxon>Chitinophagia</taxon>
        <taxon>Chitinophagales</taxon>
        <taxon>Chitinophagaceae</taxon>
        <taxon>Chitinophaga</taxon>
    </lineage>
</organism>
<feature type="transmembrane region" description="Helical" evidence="1">
    <location>
        <begin position="143"/>
        <end position="164"/>
    </location>
</feature>
<evidence type="ECO:0000256" key="1">
    <source>
        <dbReference type="SAM" id="Phobius"/>
    </source>
</evidence>
<dbReference type="Pfam" id="PF03929">
    <property type="entry name" value="PepSY_TM"/>
    <property type="match status" value="1"/>
</dbReference>
<name>A0A7K1TX47_9BACT</name>
<comment type="caution">
    <text evidence="2">The sequence shown here is derived from an EMBL/GenBank/DDBJ whole genome shotgun (WGS) entry which is preliminary data.</text>
</comment>
<dbReference type="Proteomes" id="UP000461730">
    <property type="component" value="Unassembled WGS sequence"/>
</dbReference>
<feature type="transmembrane region" description="Helical" evidence="1">
    <location>
        <begin position="338"/>
        <end position="359"/>
    </location>
</feature>
<dbReference type="RefSeq" id="WP_157304069.1">
    <property type="nucleotide sequence ID" value="NZ_WRXN01000001.1"/>
</dbReference>
<keyword evidence="1" id="KW-0812">Transmembrane</keyword>